<evidence type="ECO:0000313" key="3">
    <source>
        <dbReference type="Proteomes" id="UP000484381"/>
    </source>
</evidence>
<reference evidence="2 3" key="1">
    <citation type="submission" date="2019-10" db="EMBL/GenBank/DDBJ databases">
        <title>Paraburkholderia sp. isolated from nodules of Mimosa pudica from Brazilian Atlantic Forest soils.</title>
        <authorList>
            <person name="Paulitsch F."/>
            <person name="Hungria M."/>
            <person name="Dall'Agnol R."/>
        </authorList>
    </citation>
    <scope>NUCLEOTIDE SEQUENCE [LARGE SCALE GENOMIC DNA]</scope>
    <source>
        <strain evidence="2 3">CNPSo 3157</strain>
    </source>
</reference>
<evidence type="ECO:0000313" key="2">
    <source>
        <dbReference type="EMBL" id="MPW19901.1"/>
    </source>
</evidence>
<keyword evidence="3" id="KW-1185">Reference proteome</keyword>
<accession>A0A7X1THY7</accession>
<feature type="region of interest" description="Disordered" evidence="1">
    <location>
        <begin position="1"/>
        <end position="27"/>
    </location>
</feature>
<proteinExistence type="predicted"/>
<gene>
    <name evidence="2" type="ORF">GCT13_24130</name>
</gene>
<organism evidence="2 3">
    <name type="scientific">Paraburkholderia franconis</name>
    <dbReference type="NCBI Taxonomy" id="2654983"/>
    <lineage>
        <taxon>Bacteria</taxon>
        <taxon>Pseudomonadati</taxon>
        <taxon>Pseudomonadota</taxon>
        <taxon>Betaproteobacteria</taxon>
        <taxon>Burkholderiales</taxon>
        <taxon>Burkholderiaceae</taxon>
        <taxon>Paraburkholderia</taxon>
    </lineage>
</organism>
<sequence length="79" mass="8441">MSAPPLSGPLPRSPLHSRCTGATRRAHQPHGIQAISATLSRYVACITGVAFALCEGRGRYPRLAPLRGPFTIFSIRGIT</sequence>
<name>A0A7X1THY7_9BURK</name>
<evidence type="ECO:0000256" key="1">
    <source>
        <dbReference type="SAM" id="MobiDB-lite"/>
    </source>
</evidence>
<protein>
    <submittedName>
        <fullName evidence="2">Uncharacterized protein</fullName>
    </submittedName>
</protein>
<dbReference type="AlphaFoldDB" id="A0A7X1THY7"/>
<feature type="compositionally biased region" description="Pro residues" evidence="1">
    <location>
        <begin position="1"/>
        <end position="12"/>
    </location>
</feature>
<dbReference type="Proteomes" id="UP000484381">
    <property type="component" value="Unassembled WGS sequence"/>
</dbReference>
<dbReference type="EMBL" id="WHNP01000024">
    <property type="protein sequence ID" value="MPW19901.1"/>
    <property type="molecule type" value="Genomic_DNA"/>
</dbReference>
<comment type="caution">
    <text evidence="2">The sequence shown here is derived from an EMBL/GenBank/DDBJ whole genome shotgun (WGS) entry which is preliminary data.</text>
</comment>